<dbReference type="Gene3D" id="2.40.30.170">
    <property type="match status" value="1"/>
</dbReference>
<reference evidence="3 4" key="1">
    <citation type="submission" date="2019-02" db="EMBL/GenBank/DDBJ databases">
        <title>Deep-cultivation of Planctomycetes and their phenomic and genomic characterization uncovers novel biology.</title>
        <authorList>
            <person name="Wiegand S."/>
            <person name="Jogler M."/>
            <person name="Boedeker C."/>
            <person name="Pinto D."/>
            <person name="Vollmers J."/>
            <person name="Rivas-Marin E."/>
            <person name="Kohn T."/>
            <person name="Peeters S.H."/>
            <person name="Heuer A."/>
            <person name="Rast P."/>
            <person name="Oberbeckmann S."/>
            <person name="Bunk B."/>
            <person name="Jeske O."/>
            <person name="Meyerdierks A."/>
            <person name="Storesund J.E."/>
            <person name="Kallscheuer N."/>
            <person name="Luecker S."/>
            <person name="Lage O.M."/>
            <person name="Pohl T."/>
            <person name="Merkel B.J."/>
            <person name="Hornburger P."/>
            <person name="Mueller R.-W."/>
            <person name="Bruemmer F."/>
            <person name="Labrenz M."/>
            <person name="Spormann A.M."/>
            <person name="Op Den Camp H."/>
            <person name="Overmann J."/>
            <person name="Amann R."/>
            <person name="Jetten M.S.M."/>
            <person name="Mascher T."/>
            <person name="Medema M.H."/>
            <person name="Devos D.P."/>
            <person name="Kaster A.-K."/>
            <person name="Ovreas L."/>
            <person name="Rohde M."/>
            <person name="Galperin M.Y."/>
            <person name="Jogler C."/>
        </authorList>
    </citation>
    <scope>NUCLEOTIDE SEQUENCE [LARGE SCALE GENOMIC DNA]</scope>
    <source>
        <strain evidence="3 4">CA85</strain>
    </source>
</reference>
<dbReference type="SUPFAM" id="SSF111369">
    <property type="entry name" value="HlyD-like secretion proteins"/>
    <property type="match status" value="1"/>
</dbReference>
<dbReference type="AlphaFoldDB" id="A0A5C5YG42"/>
<feature type="transmembrane region" description="Helical" evidence="2">
    <location>
        <begin position="6"/>
        <end position="22"/>
    </location>
</feature>
<feature type="coiled-coil region" evidence="1">
    <location>
        <begin position="106"/>
        <end position="154"/>
    </location>
</feature>
<dbReference type="RefSeq" id="WP_146390156.1">
    <property type="nucleotide sequence ID" value="NZ_SJPK01000002.1"/>
</dbReference>
<dbReference type="Gene3D" id="1.10.287.470">
    <property type="entry name" value="Helix hairpin bin"/>
    <property type="match status" value="1"/>
</dbReference>
<dbReference type="InterPro" id="IPR050739">
    <property type="entry name" value="MFP"/>
</dbReference>
<accession>A0A5C5YG42</accession>
<keyword evidence="2" id="KW-0812">Transmembrane</keyword>
<evidence type="ECO:0000313" key="4">
    <source>
        <dbReference type="Proteomes" id="UP000318053"/>
    </source>
</evidence>
<gene>
    <name evidence="3" type="primary">yibH</name>
    <name evidence="3" type="ORF">CA85_10000</name>
</gene>
<evidence type="ECO:0000256" key="1">
    <source>
        <dbReference type="SAM" id="Coils"/>
    </source>
</evidence>
<dbReference type="EMBL" id="SJPK01000002">
    <property type="protein sequence ID" value="TWT74114.1"/>
    <property type="molecule type" value="Genomic_DNA"/>
</dbReference>
<keyword evidence="2" id="KW-1133">Transmembrane helix</keyword>
<comment type="caution">
    <text evidence="3">The sequence shown here is derived from an EMBL/GenBank/DDBJ whole genome shotgun (WGS) entry which is preliminary data.</text>
</comment>
<evidence type="ECO:0000313" key="3">
    <source>
        <dbReference type="EMBL" id="TWT74114.1"/>
    </source>
</evidence>
<evidence type="ECO:0000256" key="2">
    <source>
        <dbReference type="SAM" id="Phobius"/>
    </source>
</evidence>
<keyword evidence="4" id="KW-1185">Reference proteome</keyword>
<dbReference type="OrthoDB" id="286173at2"/>
<keyword evidence="2" id="KW-0472">Membrane</keyword>
<feature type="transmembrane region" description="Helical" evidence="2">
    <location>
        <begin position="29"/>
        <end position="51"/>
    </location>
</feature>
<organism evidence="3 4">
    <name type="scientific">Allorhodopirellula solitaria</name>
    <dbReference type="NCBI Taxonomy" id="2527987"/>
    <lineage>
        <taxon>Bacteria</taxon>
        <taxon>Pseudomonadati</taxon>
        <taxon>Planctomycetota</taxon>
        <taxon>Planctomycetia</taxon>
        <taxon>Pirellulales</taxon>
        <taxon>Pirellulaceae</taxon>
        <taxon>Allorhodopirellula</taxon>
    </lineage>
</organism>
<dbReference type="Proteomes" id="UP000318053">
    <property type="component" value="Unassembled WGS sequence"/>
</dbReference>
<dbReference type="PANTHER" id="PTHR30386">
    <property type="entry name" value="MEMBRANE FUSION SUBUNIT OF EMRAB-TOLC MULTIDRUG EFFLUX PUMP"/>
    <property type="match status" value="1"/>
</dbReference>
<sequence>MIWILGGIYCGALWLIFAKWKLVRMSLPVAVLAASVGPTALLILLFCAQYFHPYTQMAKVFERVTPIVPQLSQPGRVTDVEVAPNIPVRKGEILFRVDTVPYQNAVERSEARLAEAIQNHKVAETAVEVARARIDRATSELEFATRERDRQKELIEQGAGSDQEYESAINRHAEAVAVAAQAATELTQSKLSVEVAETQTTQSETALADAQYDLKQTTVTAPSDGFVSNLQLREGMLVGGPASTAVMSFVADRDDFNRSVIVASFKQKNFLRIHPGQYAEVALYNYPGRIFTARVLNRIDVSGSGQMAVSGNLPENLGGTQVTTFPVRVRLDNADDIHMPGGSQANVAIYTESVQFAGIPIMFLIRAQSWLRYLQ</sequence>
<keyword evidence="1" id="KW-0175">Coiled coil</keyword>
<protein>
    <submittedName>
        <fullName evidence="3">Inner membrane protein YibH</fullName>
    </submittedName>
</protein>
<name>A0A5C5YG42_9BACT</name>
<proteinExistence type="predicted"/>
<dbReference type="Gene3D" id="2.40.50.100">
    <property type="match status" value="1"/>
</dbReference>
<dbReference type="PANTHER" id="PTHR30386:SF18">
    <property type="entry name" value="INNER MEMBRANE PROTEIN YIAV-RELATED"/>
    <property type="match status" value="1"/>
</dbReference>